<dbReference type="InterPro" id="IPR006162">
    <property type="entry name" value="Ppantetheine_attach_site"/>
</dbReference>
<dbReference type="Gene3D" id="3.30.559.30">
    <property type="entry name" value="Nonribosomal peptide synthetase, condensation domain"/>
    <property type="match status" value="2"/>
</dbReference>
<dbReference type="SUPFAM" id="SSF47336">
    <property type="entry name" value="ACP-like"/>
    <property type="match status" value="2"/>
</dbReference>
<dbReference type="Gene3D" id="1.10.1200.10">
    <property type="entry name" value="ACP-like"/>
    <property type="match status" value="2"/>
</dbReference>
<dbReference type="EMBL" id="BSOA01000013">
    <property type="protein sequence ID" value="GLQ87908.1"/>
    <property type="molecule type" value="Genomic_DNA"/>
</dbReference>
<name>A0ABQ5XA14_9GAMM</name>
<dbReference type="RefSeq" id="WP_284331355.1">
    <property type="nucleotide sequence ID" value="NZ_BSOA01000013.1"/>
</dbReference>
<dbReference type="InterPro" id="IPR020845">
    <property type="entry name" value="AMP-binding_CS"/>
</dbReference>
<dbReference type="PROSITE" id="PS00455">
    <property type="entry name" value="AMP_BINDING"/>
    <property type="match status" value="2"/>
</dbReference>
<dbReference type="InterPro" id="IPR000873">
    <property type="entry name" value="AMP-dep_synth/lig_dom"/>
</dbReference>
<dbReference type="SUPFAM" id="SSF55469">
    <property type="entry name" value="FMN-dependent nitroreductase-like"/>
    <property type="match status" value="1"/>
</dbReference>
<evidence type="ECO:0000256" key="5">
    <source>
        <dbReference type="ARBA" id="ARBA00022598"/>
    </source>
</evidence>
<accession>A0ABQ5XA14</accession>
<dbReference type="Pfam" id="PF00668">
    <property type="entry name" value="Condensation"/>
    <property type="match status" value="2"/>
</dbReference>
<dbReference type="InterPro" id="IPR025110">
    <property type="entry name" value="AMP-bd_C"/>
</dbReference>
<comment type="caution">
    <text evidence="7">The sequence shown here is derived from an EMBL/GenBank/DDBJ whole genome shotgun (WGS) entry which is preliminary data.</text>
</comment>
<feature type="domain" description="Carrier" evidence="6">
    <location>
        <begin position="2269"/>
        <end position="2344"/>
    </location>
</feature>
<dbReference type="PROSITE" id="PS00012">
    <property type="entry name" value="PHOSPHOPANTETHEINE"/>
    <property type="match status" value="1"/>
</dbReference>
<reference evidence="8" key="1">
    <citation type="journal article" date="2019" name="Int. J. Syst. Evol. Microbiol.">
        <title>The Global Catalogue of Microorganisms (GCM) 10K type strain sequencing project: providing services to taxonomists for standard genome sequencing and annotation.</title>
        <authorList>
            <consortium name="The Broad Institute Genomics Platform"/>
            <consortium name="The Broad Institute Genome Sequencing Center for Infectious Disease"/>
            <person name="Wu L."/>
            <person name="Ma J."/>
        </authorList>
    </citation>
    <scope>NUCLEOTIDE SEQUENCE [LARGE SCALE GENOMIC DNA]</scope>
    <source>
        <strain evidence="8">NBRC 111981</strain>
    </source>
</reference>
<dbReference type="InterPro" id="IPR001242">
    <property type="entry name" value="Condensation_dom"/>
</dbReference>
<proteinExistence type="predicted"/>
<keyword evidence="4" id="KW-0597">Phosphoprotein</keyword>
<protein>
    <submittedName>
        <fullName evidence="7">Non-ribosomal peptide synthetase</fullName>
    </submittedName>
</protein>
<dbReference type="PROSITE" id="PS50075">
    <property type="entry name" value="CARRIER"/>
    <property type="match status" value="2"/>
</dbReference>
<dbReference type="InterPro" id="IPR000415">
    <property type="entry name" value="Nitroreductase-like"/>
</dbReference>
<keyword evidence="3" id="KW-0596">Phosphopantetheine</keyword>
<dbReference type="CDD" id="cd19535">
    <property type="entry name" value="Cyc_NRPS"/>
    <property type="match status" value="1"/>
</dbReference>
<dbReference type="InterPro" id="IPR020806">
    <property type="entry name" value="PKS_PP-bd"/>
</dbReference>
<dbReference type="NCBIfam" id="TIGR01733">
    <property type="entry name" value="AA-adenyl-dom"/>
    <property type="match status" value="2"/>
</dbReference>
<evidence type="ECO:0000313" key="7">
    <source>
        <dbReference type="EMBL" id="GLQ87908.1"/>
    </source>
</evidence>
<dbReference type="CDD" id="cd02142">
    <property type="entry name" value="McbC_SagB-like_oxidoreductase"/>
    <property type="match status" value="1"/>
</dbReference>
<evidence type="ECO:0000256" key="2">
    <source>
        <dbReference type="ARBA" id="ARBA00004924"/>
    </source>
</evidence>
<dbReference type="Gene3D" id="3.40.50.980">
    <property type="match status" value="4"/>
</dbReference>
<dbReference type="Pfam" id="PF00550">
    <property type="entry name" value="PP-binding"/>
    <property type="match status" value="2"/>
</dbReference>
<dbReference type="InterPro" id="IPR009081">
    <property type="entry name" value="PP-bd_ACP"/>
</dbReference>
<keyword evidence="5" id="KW-0436">Ligase</keyword>
<dbReference type="Gene3D" id="2.30.38.10">
    <property type="entry name" value="Luciferase, Domain 3"/>
    <property type="match status" value="2"/>
</dbReference>
<dbReference type="PANTHER" id="PTHR45527:SF10">
    <property type="entry name" value="PYOCHELIN SYNTHASE PCHF"/>
    <property type="match status" value="1"/>
</dbReference>
<feature type="domain" description="Carrier" evidence="6">
    <location>
        <begin position="939"/>
        <end position="1014"/>
    </location>
</feature>
<comment type="cofactor">
    <cofactor evidence="1">
        <name>pantetheine 4'-phosphate</name>
        <dbReference type="ChEBI" id="CHEBI:47942"/>
    </cofactor>
</comment>
<evidence type="ECO:0000256" key="3">
    <source>
        <dbReference type="ARBA" id="ARBA00022450"/>
    </source>
</evidence>
<dbReference type="SUPFAM" id="SSF56801">
    <property type="entry name" value="Acetyl-CoA synthetase-like"/>
    <property type="match status" value="2"/>
</dbReference>
<dbReference type="Pfam" id="PF13193">
    <property type="entry name" value="AMP-binding_C"/>
    <property type="match status" value="1"/>
</dbReference>
<dbReference type="InterPro" id="IPR023213">
    <property type="entry name" value="CAT-like_dom_sf"/>
</dbReference>
<dbReference type="CDD" id="cd05930">
    <property type="entry name" value="A_NRPS"/>
    <property type="match status" value="1"/>
</dbReference>
<dbReference type="Gene3D" id="3.30.300.30">
    <property type="match status" value="3"/>
</dbReference>
<dbReference type="Pfam" id="PF00501">
    <property type="entry name" value="AMP-binding"/>
    <property type="match status" value="2"/>
</dbReference>
<evidence type="ECO:0000256" key="4">
    <source>
        <dbReference type="ARBA" id="ARBA00022553"/>
    </source>
</evidence>
<dbReference type="NCBIfam" id="NF003417">
    <property type="entry name" value="PRK04813.1"/>
    <property type="match status" value="3"/>
</dbReference>
<evidence type="ECO:0000256" key="1">
    <source>
        <dbReference type="ARBA" id="ARBA00001957"/>
    </source>
</evidence>
<gene>
    <name evidence="7" type="ORF">GCM10007898_14760</name>
</gene>
<evidence type="ECO:0000313" key="8">
    <source>
        <dbReference type="Proteomes" id="UP001156627"/>
    </source>
</evidence>
<dbReference type="Gene3D" id="3.40.109.10">
    <property type="entry name" value="NADH Oxidase"/>
    <property type="match status" value="1"/>
</dbReference>
<dbReference type="PANTHER" id="PTHR45527">
    <property type="entry name" value="NONRIBOSOMAL PEPTIDE SYNTHETASE"/>
    <property type="match status" value="1"/>
</dbReference>
<dbReference type="InterPro" id="IPR010071">
    <property type="entry name" value="AA_adenyl_dom"/>
</dbReference>
<dbReference type="Proteomes" id="UP001156627">
    <property type="component" value="Unassembled WGS sequence"/>
</dbReference>
<dbReference type="InterPro" id="IPR029479">
    <property type="entry name" value="Nitroreductase"/>
</dbReference>
<dbReference type="InterPro" id="IPR036736">
    <property type="entry name" value="ACP-like_sf"/>
</dbReference>
<comment type="pathway">
    <text evidence="2">Siderophore biosynthesis.</text>
</comment>
<dbReference type="InterPro" id="IPR057737">
    <property type="entry name" value="Condensation_MtbB-like"/>
</dbReference>
<organism evidence="7 8">
    <name type="scientific">Dyella flagellata</name>
    <dbReference type="NCBI Taxonomy" id="1867833"/>
    <lineage>
        <taxon>Bacteria</taxon>
        <taxon>Pseudomonadati</taxon>
        <taxon>Pseudomonadota</taxon>
        <taxon>Gammaproteobacteria</taxon>
        <taxon>Lysobacterales</taxon>
        <taxon>Rhodanobacteraceae</taxon>
        <taxon>Dyella</taxon>
    </lineage>
</organism>
<dbReference type="SMART" id="SM00823">
    <property type="entry name" value="PKS_PP"/>
    <property type="match status" value="2"/>
</dbReference>
<dbReference type="InterPro" id="IPR045851">
    <property type="entry name" value="AMP-bd_C_sf"/>
</dbReference>
<evidence type="ECO:0000259" key="6">
    <source>
        <dbReference type="PROSITE" id="PS50075"/>
    </source>
</evidence>
<dbReference type="Gene3D" id="3.30.559.10">
    <property type="entry name" value="Chloramphenicol acetyltransferase-like domain"/>
    <property type="match status" value="2"/>
</dbReference>
<keyword evidence="8" id="KW-1185">Reference proteome</keyword>
<sequence length="2358" mass="259826">MDGTTPGIPLSLQQQALWRAFGGDSLPVTQCILQLAGRWPRMHVFSALQGLAARHEILRAVFESGGGGMPVVTIKEQVTIALDDIGETDSPPLDLAGAECARSAGSDGHVLLRAVMRYHGDDTWLVLTAPALLLDGSSWQLLARELAAGGSPAATAQSYSAYSRWQHEVVGSDDDEPEVPYWRRIDWASLPATRLPYAYDMAAAESGHWVQCAVLSGALRQQLDDFCRREKLDTQSVLFAAFQGFVAKLTGSRSLRVDYVANGRSLDELESCLGLLAKSMPLQVSLRGTAMLAEQARYAKTLIETALDWQDTFNVLEPGIAKPAASHLVAFEYLEDKRMHGDALLRNMACTAVHDATDLKLLIHADAGATAVSLVLRRATFSEAAGMAMAKLLMAWLETVLTGEAPLLQTGLAGGAGQAAASLSDDTSWSSHPQCMHELFAACVQRHPDAIAVREGNTCISYRALAARSGWIAARLRDQGVGAWDVVAIHLPRSIELLACMLAVHTLGACYLLTDVQQPQTRTAAILRDARAKMVVSRRSFALRADDLPALYIDAEKPEEGNWPGVMAAMSLESPAYILYTSGSTGQPKGVTVSHAALTHYLQWAGQHYLRKGSRCSVAHTSPAVDLSLTALLAPLMVGGCVQIVHDDEGIDGLFRLLQGADHLGVLKMTPTHASMLVAHLTAQECAGEKFDAMVIGGEDLRYEQINRWLAPGEHVRVINEYGPTEATVACAAFEADSGIRHGRVPIGRPIAGAQLHVLDAALHPLPGGVPGELLIGGPGLATGYRDKPAATALAFIPDPFSTMPGARLYRSGDSVVLNQDRQLEYLGRLDRQVKVRGHRIELGEIEAALRQHAGVGAVAVELSSEAEPRIMAYVAPKPGAMLNARTLRDEIKDRLPAHMLPGDFVLLERLPLTASGKIDRLGLAQASSVAQPEAAHVAPRDELEQALAAIWEAHLGRNRIGVTDNFFDLGGHSMLAIRILFDIRARLKSALDLADIFDQPTIEALAVRIRQRGTQDDASAIPALPAQIVPDRAARYEPFLLTDVQQAYWVGQTDAYALGNVGAHVYQETQFAGLNLERLQESFRKLIERHDMLRAVIMPDGRQQVLEQVPAYAMAVFDLRDRSSEAQRAFVAEMRERMSHQVFELSTWPLFEVTACVLDDRHVRLHLSFDALIADAWSFEILLRDFSKLYMQPEQALPPLQLQFRDYVMATAGRPDAPLFLRAQAYWKERIGSLPPAPQLPMVKQLRDIRAPKFGRRRHIVSQERWSLIKKRAAACGATPSALMLTAFAEVLGLWSKSQSFTLVLTVFNRPPLHPDIDDIMGDFTSLVLLDFHPSVLPFQQRVHAVQKLLMERLEHRYFSGVRVLRELARMRADKSTPLMPVVFTSTLTHKRTEEAAFLKDQQVEAMGINQTPQVYLDHQLVEQNGELQFNWDSVDELFPADMLDIMFERYCAFVDALADEQTWQSVPDLLPSTVRDAYRALNDTAAPVPPGLAFEPILRHAAQHPERLALITPERELSYGELLPMAWQMAHALRQRGAAPNRIVGVLLEKGWEQIVTVLAVLLSGAAYLPIDPQAPVDRIEYLMADAQLDLLITHSRLRRNLTREAHYLLWDEPTWFLTQPDTPLEFLQSAQDLAYMIYTSGSTGRPKAVMIEHHSIVNRMLDIRERFAVTAADRAIGLTALHHDLSVFDIFGVLGAGGALVLPAAELQHDPQHWLEWLVRGKVSLWNSVPAFLAMLLECHAGQDGLLPEGGAALRILLSGDKVPLPLIERARQQLPQARFYSLGGPTETTVWDIWHPIGALQSYAQRLPYGRPLSNARYYVLNEADRLCPFDVPGELCMAGEGLARGYWSDADKTAAKFVLHEQTGERLYRSGDLGCLRTNGELDILGRIDLQVKIQGQRIELEEIELALQQHPAIRAAAVAVKHDPARGPFLAAYVEVADGGEDAVDVPPGSVDTDGMLLNAIERIQFKMDQRGIRHDLPADASHVDLLRPTLSDEYLQALMRRRSQRHFIETAIEFSSFSGFVSLLMQVMPQGFAMPKYQYPSAGNAYPLQFYLLIKENRIEGVQGGAYYYHPREHRLVRLSADGDWNDGIHAANNAPVSQQAAFSLFVICDMDAMRPLYGKLGKDFALLETGYASQLLMSRAPDFALGLCPVGTMDFSSLQARLVLHDRHVLLHAFLGGAVAEGEFSDPKLYLTDASKKWSQPTDGGGAKDFAQFLQQRLPRHMVPDRFAVVDRLPMNANGKLDRTALQALELEAEAFGGYVEPDTPLQKALAGLWSEVLGVPQVGLRDDFFQLGGDSILAIQLMNRLKASFGIELPLRDVLAATTVEQLAAFLEQRLAAELEDEAIADPAG</sequence>
<dbReference type="Pfam" id="PF00881">
    <property type="entry name" value="Nitroreductase"/>
    <property type="match status" value="1"/>
</dbReference>
<dbReference type="SUPFAM" id="SSF52777">
    <property type="entry name" value="CoA-dependent acyltransferases"/>
    <property type="match status" value="4"/>
</dbReference>